<dbReference type="eggNOG" id="arCOG02985">
    <property type="taxonomic scope" value="Archaea"/>
</dbReference>
<dbReference type="EMBL" id="CP003243">
    <property type="protein sequence ID" value="AFC98789.1"/>
    <property type="molecule type" value="Genomic_DNA"/>
</dbReference>
<dbReference type="HOGENOM" id="CLU_528563_0_0_2"/>
<accession>H8I530</accession>
<keyword evidence="1" id="KW-0812">Transmembrane</keyword>
<dbReference type="STRING" id="1041930.Mtc_0014"/>
<dbReference type="KEGG" id="mez:Mtc_0014"/>
<evidence type="ECO:0000313" key="3">
    <source>
        <dbReference type="Proteomes" id="UP000005233"/>
    </source>
</evidence>
<evidence type="ECO:0000256" key="1">
    <source>
        <dbReference type="SAM" id="Phobius"/>
    </source>
</evidence>
<dbReference type="RefSeq" id="WP_014404628.1">
    <property type="nucleotide sequence ID" value="NC_017034.1"/>
</dbReference>
<protein>
    <submittedName>
        <fullName evidence="2">Membrane protein</fullName>
    </submittedName>
</protein>
<feature type="transmembrane region" description="Helical" evidence="1">
    <location>
        <begin position="234"/>
        <end position="256"/>
    </location>
</feature>
<dbReference type="GeneID" id="11970772"/>
<dbReference type="PANTHER" id="PTHR36844">
    <property type="entry name" value="PROTEASE PRSW"/>
    <property type="match status" value="1"/>
</dbReference>
<feature type="transmembrane region" description="Helical" evidence="1">
    <location>
        <begin position="366"/>
        <end position="388"/>
    </location>
</feature>
<dbReference type="PANTHER" id="PTHR36844:SF1">
    <property type="entry name" value="PROTEASE PRSW"/>
    <property type="match status" value="1"/>
</dbReference>
<feature type="transmembrane region" description="Helical" evidence="1">
    <location>
        <begin position="445"/>
        <end position="467"/>
    </location>
</feature>
<feature type="transmembrane region" description="Helical" evidence="1">
    <location>
        <begin position="479"/>
        <end position="501"/>
    </location>
</feature>
<dbReference type="Proteomes" id="UP000005233">
    <property type="component" value="Chromosome"/>
</dbReference>
<keyword evidence="1" id="KW-1133">Transmembrane helix</keyword>
<keyword evidence="3" id="KW-1185">Reference proteome</keyword>
<feature type="transmembrane region" description="Helical" evidence="1">
    <location>
        <begin position="171"/>
        <end position="194"/>
    </location>
</feature>
<gene>
    <name evidence="2" type="ordered locus">Mtc_0014</name>
</gene>
<sequence>MKFGGQKDFKVIAYMGMGKSMKGKAPLLLVILLLVLPAGALAQSSGDMTIPDYVFSHKTLDISVSPTSFAFNDSHASRTLSIVVKNPTDSSMDVYLAIYRDERWDLLERLGSVEAGAEKAFDYPISFTYSGKTEEKDKLGIVGKTYKGYIGAAFSITENWSSYEDALKSTLSFFGVILAAVLLGVLAIIMAGVVSMALHMENPDGEYTLRTLFFPIMKMRPWAERIADIAINPFFWVLELALGAILVMLILLFALYEVRPDIGWLIFLIGGVAAVFMPVVFLVIGWLADYYEREPFRFILGMFMWGVMATFFAFFINTTFSLFAGLVLSAGVASLLLAVFVAPVVEEVAKGTGLLILSGHHDYDNAFDGIIFGFAIGMGFAFIENWLYFATNASPIVVGGLGEWTYNILYRSFLCSLAHGCFTGATGGIVGFIKGWRKNRGFEILGFFLGLPIAIVLHGTFNLMAVIDSIMQTALGVPVPIFDPMLTIAVTVIYICVGAYLQLKMRDRLKSHDMR</sequence>
<dbReference type="InterPro" id="IPR026898">
    <property type="entry name" value="PrsW"/>
</dbReference>
<feature type="transmembrane region" description="Helical" evidence="1">
    <location>
        <begin position="322"/>
        <end position="345"/>
    </location>
</feature>
<name>H8I530_METCZ</name>
<dbReference type="Pfam" id="PF13367">
    <property type="entry name" value="PrsW-protease"/>
    <property type="match status" value="1"/>
</dbReference>
<dbReference type="GO" id="GO:0008233">
    <property type="term" value="F:peptidase activity"/>
    <property type="evidence" value="ECO:0007669"/>
    <property type="project" value="InterPro"/>
</dbReference>
<keyword evidence="1" id="KW-0472">Membrane</keyword>
<organism evidence="2 3">
    <name type="scientific">Methanocella conradii (strain DSM 24694 / JCM 17849 / CGMCC 1.5162 / HZ254)</name>
    <dbReference type="NCBI Taxonomy" id="1041930"/>
    <lineage>
        <taxon>Archaea</taxon>
        <taxon>Methanobacteriati</taxon>
        <taxon>Methanobacteriota</taxon>
        <taxon>Stenosarchaea group</taxon>
        <taxon>Methanomicrobia</taxon>
        <taxon>Methanocellales</taxon>
        <taxon>Methanocellaceae</taxon>
        <taxon>Methanocella</taxon>
    </lineage>
</organism>
<feature type="transmembrane region" description="Helical" evidence="1">
    <location>
        <begin position="298"/>
        <end position="316"/>
    </location>
</feature>
<feature type="transmembrane region" description="Helical" evidence="1">
    <location>
        <begin position="262"/>
        <end position="286"/>
    </location>
</feature>
<evidence type="ECO:0000313" key="2">
    <source>
        <dbReference type="EMBL" id="AFC98789.1"/>
    </source>
</evidence>
<dbReference type="AlphaFoldDB" id="H8I530"/>
<reference evidence="2 3" key="1">
    <citation type="journal article" date="2012" name="J. Bacteriol.">
        <title>Complete genome sequence of a thermophilic methanogen, Methanocella conradii HZ254, isolated from Chinese rice field soil.</title>
        <authorList>
            <person name="Lu Z."/>
            <person name="Lu Y."/>
        </authorList>
    </citation>
    <scope>NUCLEOTIDE SEQUENCE [LARGE SCALE GENOMIC DNA]</scope>
    <source>
        <strain evidence="3">DSM 24694 / JCM 17849 / CGMCC 1.5162 / HZ254</strain>
    </source>
</reference>
<proteinExistence type="predicted"/>